<feature type="domain" description="Helix-turn-helix" evidence="1">
    <location>
        <begin position="1"/>
        <end position="41"/>
    </location>
</feature>
<dbReference type="InterPro" id="IPR058912">
    <property type="entry name" value="HTH_animal"/>
</dbReference>
<reference evidence="2" key="1">
    <citation type="submission" date="2021-02" db="EMBL/GenBank/DDBJ databases">
        <authorList>
            <person name="Nowell W R."/>
        </authorList>
    </citation>
    <scope>NUCLEOTIDE SEQUENCE</scope>
</reference>
<dbReference type="Pfam" id="PF26215">
    <property type="entry name" value="HTH_animal"/>
    <property type="match status" value="1"/>
</dbReference>
<name>A0A815G3X8_9BILA</name>
<organism evidence="2 4">
    <name type="scientific">Rotaria sordida</name>
    <dbReference type="NCBI Taxonomy" id="392033"/>
    <lineage>
        <taxon>Eukaryota</taxon>
        <taxon>Metazoa</taxon>
        <taxon>Spiralia</taxon>
        <taxon>Gnathifera</taxon>
        <taxon>Rotifera</taxon>
        <taxon>Eurotatoria</taxon>
        <taxon>Bdelloidea</taxon>
        <taxon>Philodinida</taxon>
        <taxon>Philodinidae</taxon>
        <taxon>Rotaria</taxon>
    </lineage>
</organism>
<dbReference type="Proteomes" id="UP000663836">
    <property type="component" value="Unassembled WGS sequence"/>
</dbReference>
<sequence length="102" mass="12763">MLLRTIRYCSTFEAYVHERESLRMAFLLNKYSNKCIDEQFNKTWSKFNIHETIDYNNYDRLRQKIIEHPEKEKTLIDYNKYMFIHFTYCLSMKQFPKQFHML</sequence>
<evidence type="ECO:0000313" key="2">
    <source>
        <dbReference type="EMBL" id="CAF1333695.1"/>
    </source>
</evidence>
<gene>
    <name evidence="3" type="ORF">JBS370_LOCUS28079</name>
    <name evidence="2" type="ORF">ZHD862_LOCUS29666</name>
</gene>
<accession>A0A815G3X8</accession>
<dbReference type="AlphaFoldDB" id="A0A815G3X8"/>
<evidence type="ECO:0000259" key="1">
    <source>
        <dbReference type="Pfam" id="PF26215"/>
    </source>
</evidence>
<evidence type="ECO:0000313" key="3">
    <source>
        <dbReference type="EMBL" id="CAF4033248.1"/>
    </source>
</evidence>
<dbReference type="Proteomes" id="UP000663864">
    <property type="component" value="Unassembled WGS sequence"/>
</dbReference>
<evidence type="ECO:0000313" key="4">
    <source>
        <dbReference type="Proteomes" id="UP000663864"/>
    </source>
</evidence>
<dbReference type="EMBL" id="CAJOBD010005508">
    <property type="protein sequence ID" value="CAF4033248.1"/>
    <property type="molecule type" value="Genomic_DNA"/>
</dbReference>
<protein>
    <recommendedName>
        <fullName evidence="1">Helix-turn-helix domain-containing protein</fullName>
    </recommendedName>
</protein>
<dbReference type="EMBL" id="CAJNOT010002653">
    <property type="protein sequence ID" value="CAF1333695.1"/>
    <property type="molecule type" value="Genomic_DNA"/>
</dbReference>
<comment type="caution">
    <text evidence="2">The sequence shown here is derived from an EMBL/GenBank/DDBJ whole genome shotgun (WGS) entry which is preliminary data.</text>
</comment>
<proteinExistence type="predicted"/>